<keyword evidence="7" id="KW-1185">Reference proteome</keyword>
<dbReference type="AlphaFoldDB" id="A0A4R6BUZ2"/>
<evidence type="ECO:0000313" key="6">
    <source>
        <dbReference type="EMBL" id="TDM12068.1"/>
    </source>
</evidence>
<dbReference type="PIRSF" id="PIRSF016557">
    <property type="entry name" value="Caps_synth_CpsB"/>
    <property type="match status" value="1"/>
</dbReference>
<dbReference type="GO" id="GO:0004725">
    <property type="term" value="F:protein tyrosine phosphatase activity"/>
    <property type="evidence" value="ECO:0007669"/>
    <property type="project" value="UniProtKB-UniRule"/>
</dbReference>
<protein>
    <recommendedName>
        <fullName evidence="5">Tyrosine-protein phosphatase</fullName>
        <ecNumber evidence="5">3.1.3.48</ecNumber>
    </recommendedName>
</protein>
<dbReference type="InterPro" id="IPR016195">
    <property type="entry name" value="Pol/histidinol_Pase-like"/>
</dbReference>
<dbReference type="Pfam" id="PF19567">
    <property type="entry name" value="CpsB_CapC"/>
    <property type="match status" value="1"/>
</dbReference>
<comment type="caution">
    <text evidence="6">The sequence shown here is derived from an EMBL/GenBank/DDBJ whole genome shotgun (WGS) entry which is preliminary data.</text>
</comment>
<comment type="catalytic activity">
    <reaction evidence="4 5">
        <text>O-phospho-L-tyrosyl-[protein] + H2O = L-tyrosyl-[protein] + phosphate</text>
        <dbReference type="Rhea" id="RHEA:10684"/>
        <dbReference type="Rhea" id="RHEA-COMP:10136"/>
        <dbReference type="Rhea" id="RHEA-COMP:20101"/>
        <dbReference type="ChEBI" id="CHEBI:15377"/>
        <dbReference type="ChEBI" id="CHEBI:43474"/>
        <dbReference type="ChEBI" id="CHEBI:46858"/>
        <dbReference type="ChEBI" id="CHEBI:61978"/>
        <dbReference type="EC" id="3.1.3.48"/>
    </reaction>
</comment>
<dbReference type="InterPro" id="IPR016667">
    <property type="entry name" value="Caps_polysacc_synth_CpsB/CapC"/>
</dbReference>
<name>A0A4R6BUZ2_9STAP</name>
<evidence type="ECO:0000256" key="1">
    <source>
        <dbReference type="ARBA" id="ARBA00005750"/>
    </source>
</evidence>
<dbReference type="Gene3D" id="3.20.20.140">
    <property type="entry name" value="Metal-dependent hydrolases"/>
    <property type="match status" value="1"/>
</dbReference>
<evidence type="ECO:0000256" key="2">
    <source>
        <dbReference type="ARBA" id="ARBA00022801"/>
    </source>
</evidence>
<keyword evidence="3 5" id="KW-0904">Protein phosphatase</keyword>
<dbReference type="RefSeq" id="WP_133443490.1">
    <property type="nucleotide sequence ID" value="NZ_SCWB01000006.1"/>
</dbReference>
<dbReference type="EMBL" id="SCWB01000006">
    <property type="protein sequence ID" value="TDM12068.1"/>
    <property type="molecule type" value="Genomic_DNA"/>
</dbReference>
<organism evidence="6 7">
    <name type="scientific">Macrococcus lamae</name>
    <dbReference type="NCBI Taxonomy" id="198484"/>
    <lineage>
        <taxon>Bacteria</taxon>
        <taxon>Bacillati</taxon>
        <taxon>Bacillota</taxon>
        <taxon>Bacilli</taxon>
        <taxon>Bacillales</taxon>
        <taxon>Staphylococcaceae</taxon>
        <taxon>Macrococcus</taxon>
    </lineage>
</organism>
<proteinExistence type="inferred from homology"/>
<evidence type="ECO:0000256" key="4">
    <source>
        <dbReference type="ARBA" id="ARBA00051722"/>
    </source>
</evidence>
<comment type="similarity">
    <text evidence="1 5">Belongs to the metallo-dependent hydrolases superfamily. CpsB/CapC family.</text>
</comment>
<evidence type="ECO:0000313" key="7">
    <source>
        <dbReference type="Proteomes" id="UP000294802"/>
    </source>
</evidence>
<evidence type="ECO:0000256" key="3">
    <source>
        <dbReference type="ARBA" id="ARBA00022912"/>
    </source>
</evidence>
<dbReference type="GO" id="GO:0030145">
    <property type="term" value="F:manganese ion binding"/>
    <property type="evidence" value="ECO:0007669"/>
    <property type="project" value="UniProtKB-UniRule"/>
</dbReference>
<dbReference type="PANTHER" id="PTHR39181:SF1">
    <property type="entry name" value="TYROSINE-PROTEIN PHOSPHATASE YWQE"/>
    <property type="match status" value="1"/>
</dbReference>
<dbReference type="SUPFAM" id="SSF89550">
    <property type="entry name" value="PHP domain-like"/>
    <property type="match status" value="1"/>
</dbReference>
<accession>A0A4R6BUZ2</accession>
<dbReference type="EC" id="3.1.3.48" evidence="5"/>
<evidence type="ECO:0000256" key="5">
    <source>
        <dbReference type="PIRNR" id="PIRNR016557"/>
    </source>
</evidence>
<dbReference type="PANTHER" id="PTHR39181">
    <property type="entry name" value="TYROSINE-PROTEIN PHOSPHATASE YWQE"/>
    <property type="match status" value="1"/>
</dbReference>
<dbReference type="OrthoDB" id="9788539at2"/>
<sequence length="267" mass="30203">MIDIHNHILFGIDDGAQNAEETLAMARAAVAEGITNIIATPHHRIGVYENYGPKIIELTAQVNELIQSHHIPLTVHPSQEIRIYGDLIDDLKNGKALPLMKDAPYVLIEFPSHEVPIYTEQLFTKMALEGYVPVIAHPERNSELQKNPNKLAALIELGALCQVTSGVVVGRLGDYSQSIAEMMMKHKMIHFIASDAHNVSGRNFFMKECFEFIEDHYGSEQADYYKENALKIYAGEDIRYISPVEVQKEERVEKQKAKKKKKFLGLF</sequence>
<reference evidence="6 7" key="1">
    <citation type="submission" date="2019-01" db="EMBL/GenBank/DDBJ databases">
        <title>Draft genome sequences of the type strains of six Macrococcus species.</title>
        <authorList>
            <person name="Mazhar S."/>
            <person name="Altermann E."/>
            <person name="Hill C."/>
            <person name="Mcauliffe O."/>
        </authorList>
    </citation>
    <scope>NUCLEOTIDE SEQUENCE [LARGE SCALE GENOMIC DNA]</scope>
    <source>
        <strain evidence="6 7">CCM4815</strain>
    </source>
</reference>
<keyword evidence="2 5" id="KW-0378">Hydrolase</keyword>
<dbReference type="Proteomes" id="UP000294802">
    <property type="component" value="Unassembled WGS sequence"/>
</dbReference>
<gene>
    <name evidence="6" type="ORF">ERX29_04420</name>
</gene>